<proteinExistence type="predicted"/>
<dbReference type="EMBL" id="JARPUR010000001">
    <property type="protein sequence ID" value="KAK4887500.1"/>
    <property type="molecule type" value="Genomic_DNA"/>
</dbReference>
<organism evidence="2 3">
    <name type="scientific">Aquatica leii</name>
    <dbReference type="NCBI Taxonomy" id="1421715"/>
    <lineage>
        <taxon>Eukaryota</taxon>
        <taxon>Metazoa</taxon>
        <taxon>Ecdysozoa</taxon>
        <taxon>Arthropoda</taxon>
        <taxon>Hexapoda</taxon>
        <taxon>Insecta</taxon>
        <taxon>Pterygota</taxon>
        <taxon>Neoptera</taxon>
        <taxon>Endopterygota</taxon>
        <taxon>Coleoptera</taxon>
        <taxon>Polyphaga</taxon>
        <taxon>Elateriformia</taxon>
        <taxon>Elateroidea</taxon>
        <taxon>Lampyridae</taxon>
        <taxon>Luciolinae</taxon>
        <taxon>Aquatica</taxon>
    </lineage>
</organism>
<accession>A0AAN7PFL2</accession>
<protein>
    <submittedName>
        <fullName evidence="2">Uncharacterized protein</fullName>
    </submittedName>
</protein>
<reference evidence="3" key="1">
    <citation type="submission" date="2023-01" db="EMBL/GenBank/DDBJ databases">
        <title>Key to firefly adult light organ development and bioluminescence: homeobox transcription factors regulate luciferase expression and transportation to peroxisome.</title>
        <authorList>
            <person name="Fu X."/>
        </authorList>
    </citation>
    <scope>NUCLEOTIDE SEQUENCE [LARGE SCALE GENOMIC DNA]</scope>
</reference>
<sequence>MSFVEREFENQVKAVVEEFLFESDDETLEELMETSLETSSLSSSSNSSDDSFCEPVAAIRIRNFLEIADMYSETEFKSHFRICRQTGEYLIQCSNDKLGLSTDPSGREKVTPKEAIYMMIWYLANNETFRQLSDRFNKSKSRGDRGTMKQKSFYRL</sequence>
<dbReference type="AlphaFoldDB" id="A0AAN7PFL2"/>
<name>A0AAN7PFL2_9COLE</name>
<feature type="region of interest" description="Disordered" evidence="1">
    <location>
        <begin position="136"/>
        <end position="156"/>
    </location>
</feature>
<evidence type="ECO:0000313" key="2">
    <source>
        <dbReference type="EMBL" id="KAK4887500.1"/>
    </source>
</evidence>
<comment type="caution">
    <text evidence="2">The sequence shown here is derived from an EMBL/GenBank/DDBJ whole genome shotgun (WGS) entry which is preliminary data.</text>
</comment>
<evidence type="ECO:0000256" key="1">
    <source>
        <dbReference type="SAM" id="MobiDB-lite"/>
    </source>
</evidence>
<gene>
    <name evidence="2" type="ORF">RN001_003771</name>
</gene>
<feature type="compositionally biased region" description="Basic and acidic residues" evidence="1">
    <location>
        <begin position="136"/>
        <end position="147"/>
    </location>
</feature>
<evidence type="ECO:0000313" key="3">
    <source>
        <dbReference type="Proteomes" id="UP001353858"/>
    </source>
</evidence>
<dbReference type="Proteomes" id="UP001353858">
    <property type="component" value="Unassembled WGS sequence"/>
</dbReference>
<keyword evidence="3" id="KW-1185">Reference proteome</keyword>